<evidence type="ECO:0000313" key="1">
    <source>
        <dbReference type="EMBL" id="VDO25848.1"/>
    </source>
</evidence>
<dbReference type="EMBL" id="UZAH01003921">
    <property type="protein sequence ID" value="VDO25848.1"/>
    <property type="molecule type" value="Genomic_DNA"/>
</dbReference>
<proteinExistence type="predicted"/>
<evidence type="ECO:0000313" key="2">
    <source>
        <dbReference type="Proteomes" id="UP000050761"/>
    </source>
</evidence>
<dbReference type="WBParaSite" id="HPBE_0000251201-mRNA-1">
    <property type="protein sequence ID" value="HPBE_0000251201-mRNA-1"/>
    <property type="gene ID" value="HPBE_0000251201"/>
</dbReference>
<evidence type="ECO:0000313" key="3">
    <source>
        <dbReference type="WBParaSite" id="HPBE_0000251201-mRNA-1"/>
    </source>
</evidence>
<keyword evidence="2" id="KW-1185">Reference proteome</keyword>
<accession>A0A3P7X795</accession>
<dbReference type="Proteomes" id="UP000050761">
    <property type="component" value="Unassembled WGS sequence"/>
</dbReference>
<dbReference type="AlphaFoldDB" id="A0A183F8M0"/>
<reference evidence="3" key="2">
    <citation type="submission" date="2019-09" db="UniProtKB">
        <authorList>
            <consortium name="WormBaseParasite"/>
        </authorList>
    </citation>
    <scope>IDENTIFICATION</scope>
</reference>
<protein>
    <submittedName>
        <fullName evidence="1 3">Uncharacterized protein</fullName>
    </submittedName>
</protein>
<organism evidence="2 3">
    <name type="scientific">Heligmosomoides polygyrus</name>
    <name type="common">Parasitic roundworm</name>
    <dbReference type="NCBI Taxonomy" id="6339"/>
    <lineage>
        <taxon>Eukaryota</taxon>
        <taxon>Metazoa</taxon>
        <taxon>Ecdysozoa</taxon>
        <taxon>Nematoda</taxon>
        <taxon>Chromadorea</taxon>
        <taxon>Rhabditida</taxon>
        <taxon>Rhabditina</taxon>
        <taxon>Rhabditomorpha</taxon>
        <taxon>Strongyloidea</taxon>
        <taxon>Heligmosomidae</taxon>
        <taxon>Heligmosomoides</taxon>
    </lineage>
</organism>
<accession>A0A183F8M0</accession>
<name>A0A183F8M0_HELPZ</name>
<sequence length="121" mass="13950">MVKPASEFEVELNGYIIDTRALPTDICHYRIAFTKVTEKKQRDLTRGQKQDFAVQLRRRVCMSLFNTLMKKNEQLFPKSEKFAFIYDCGNSLYTKRQLPIEAGDGILRLELLPVGVICCVS</sequence>
<gene>
    <name evidence="1" type="ORF">HPBE_LOCUS2513</name>
</gene>
<reference evidence="1 2" key="1">
    <citation type="submission" date="2018-11" db="EMBL/GenBank/DDBJ databases">
        <authorList>
            <consortium name="Pathogen Informatics"/>
        </authorList>
    </citation>
    <scope>NUCLEOTIDE SEQUENCE [LARGE SCALE GENOMIC DNA]</scope>
</reference>
<dbReference type="OrthoDB" id="5812648at2759"/>